<gene>
    <name evidence="2" type="ORF">BpHYR1_026071</name>
</gene>
<keyword evidence="3" id="KW-1185">Reference proteome</keyword>
<keyword evidence="1" id="KW-1133">Transmembrane helix</keyword>
<keyword evidence="1" id="KW-0472">Membrane</keyword>
<keyword evidence="1" id="KW-0812">Transmembrane</keyword>
<accession>A0A3M7RE46</accession>
<dbReference type="EMBL" id="REGN01003609">
    <property type="protein sequence ID" value="RNA21741.1"/>
    <property type="molecule type" value="Genomic_DNA"/>
</dbReference>
<protein>
    <submittedName>
        <fullName evidence="2">Uncharacterized protein</fullName>
    </submittedName>
</protein>
<evidence type="ECO:0000313" key="3">
    <source>
        <dbReference type="Proteomes" id="UP000276133"/>
    </source>
</evidence>
<dbReference type="Proteomes" id="UP000276133">
    <property type="component" value="Unassembled WGS sequence"/>
</dbReference>
<dbReference type="AlphaFoldDB" id="A0A3M7RE46"/>
<feature type="transmembrane region" description="Helical" evidence="1">
    <location>
        <begin position="45"/>
        <end position="66"/>
    </location>
</feature>
<sequence>MGCTLVVVGDFVGPVAVRASAASVAELPSPVLAVELAFVAAQALFVVQKLVGLVVLIAAVAAFAVVSGLNQRLYIAEWFVGISQTGQVYQVPMKLFFLALAACADGAEQILQTFLFNFEFIKQY</sequence>
<evidence type="ECO:0000256" key="1">
    <source>
        <dbReference type="SAM" id="Phobius"/>
    </source>
</evidence>
<comment type="caution">
    <text evidence="2">The sequence shown here is derived from an EMBL/GenBank/DDBJ whole genome shotgun (WGS) entry which is preliminary data.</text>
</comment>
<dbReference type="OrthoDB" id="10265171at2759"/>
<evidence type="ECO:0000313" key="2">
    <source>
        <dbReference type="EMBL" id="RNA21741.1"/>
    </source>
</evidence>
<proteinExistence type="predicted"/>
<reference evidence="2 3" key="1">
    <citation type="journal article" date="2018" name="Sci. Rep.">
        <title>Genomic signatures of local adaptation to the degree of environmental predictability in rotifers.</title>
        <authorList>
            <person name="Franch-Gras L."/>
            <person name="Hahn C."/>
            <person name="Garcia-Roger E.M."/>
            <person name="Carmona M.J."/>
            <person name="Serra M."/>
            <person name="Gomez A."/>
        </authorList>
    </citation>
    <scope>NUCLEOTIDE SEQUENCE [LARGE SCALE GENOMIC DNA]</scope>
    <source>
        <strain evidence="2">HYR1</strain>
    </source>
</reference>
<name>A0A3M7RE46_BRAPC</name>
<organism evidence="2 3">
    <name type="scientific">Brachionus plicatilis</name>
    <name type="common">Marine rotifer</name>
    <name type="synonym">Brachionus muelleri</name>
    <dbReference type="NCBI Taxonomy" id="10195"/>
    <lineage>
        <taxon>Eukaryota</taxon>
        <taxon>Metazoa</taxon>
        <taxon>Spiralia</taxon>
        <taxon>Gnathifera</taxon>
        <taxon>Rotifera</taxon>
        <taxon>Eurotatoria</taxon>
        <taxon>Monogononta</taxon>
        <taxon>Pseudotrocha</taxon>
        <taxon>Ploima</taxon>
        <taxon>Brachionidae</taxon>
        <taxon>Brachionus</taxon>
    </lineage>
</organism>